<feature type="domain" description="GGDEF" evidence="2">
    <location>
        <begin position="337"/>
        <end position="470"/>
    </location>
</feature>
<dbReference type="InterPro" id="IPR013655">
    <property type="entry name" value="PAS_fold_3"/>
</dbReference>
<dbReference type="InterPro" id="IPR001610">
    <property type="entry name" value="PAC"/>
</dbReference>
<dbReference type="Proteomes" id="UP000095087">
    <property type="component" value="Unassembled WGS sequence"/>
</dbReference>
<feature type="domain" description="PAS" evidence="1">
    <location>
        <begin position="176"/>
        <end position="251"/>
    </location>
</feature>
<dbReference type="InterPro" id="IPR013767">
    <property type="entry name" value="PAS_fold"/>
</dbReference>
<dbReference type="SUPFAM" id="SSF55073">
    <property type="entry name" value="Nucleotide cyclase"/>
    <property type="match status" value="1"/>
</dbReference>
<dbReference type="Pfam" id="PF08447">
    <property type="entry name" value="PAS_3"/>
    <property type="match status" value="1"/>
</dbReference>
<dbReference type="SUPFAM" id="SSF55785">
    <property type="entry name" value="PYP-like sensor domain (PAS domain)"/>
    <property type="match status" value="2"/>
</dbReference>
<dbReference type="AlphaFoldDB" id="A0A1E2RUJ8"/>
<organism evidence="3 4">
    <name type="scientific">Methyloligella halotolerans</name>
    <dbReference type="NCBI Taxonomy" id="1177755"/>
    <lineage>
        <taxon>Bacteria</taxon>
        <taxon>Pseudomonadati</taxon>
        <taxon>Pseudomonadota</taxon>
        <taxon>Alphaproteobacteria</taxon>
        <taxon>Hyphomicrobiales</taxon>
        <taxon>Hyphomicrobiaceae</taxon>
        <taxon>Methyloligella</taxon>
    </lineage>
</organism>
<evidence type="ECO:0000313" key="4">
    <source>
        <dbReference type="Proteomes" id="UP000095087"/>
    </source>
</evidence>
<comment type="caution">
    <text evidence="3">The sequence shown here is derived from an EMBL/GenBank/DDBJ whole genome shotgun (WGS) entry which is preliminary data.</text>
</comment>
<proteinExistence type="predicted"/>
<dbReference type="EMBL" id="MASI01000014">
    <property type="protein sequence ID" value="ODA65927.1"/>
    <property type="molecule type" value="Genomic_DNA"/>
</dbReference>
<dbReference type="SMART" id="SM00091">
    <property type="entry name" value="PAS"/>
    <property type="match status" value="2"/>
</dbReference>
<dbReference type="Gene3D" id="3.30.70.270">
    <property type="match status" value="1"/>
</dbReference>
<dbReference type="Pfam" id="PF00990">
    <property type="entry name" value="GGDEF"/>
    <property type="match status" value="1"/>
</dbReference>
<keyword evidence="4" id="KW-1185">Reference proteome</keyword>
<dbReference type="InterPro" id="IPR000014">
    <property type="entry name" value="PAS"/>
</dbReference>
<dbReference type="InterPro" id="IPR035965">
    <property type="entry name" value="PAS-like_dom_sf"/>
</dbReference>
<evidence type="ECO:0000313" key="3">
    <source>
        <dbReference type="EMBL" id="ODA65927.1"/>
    </source>
</evidence>
<feature type="domain" description="PAS" evidence="1">
    <location>
        <begin position="49"/>
        <end position="105"/>
    </location>
</feature>
<dbReference type="InterPro" id="IPR000160">
    <property type="entry name" value="GGDEF_dom"/>
</dbReference>
<dbReference type="PANTHER" id="PTHR44757:SF2">
    <property type="entry name" value="BIOFILM ARCHITECTURE MAINTENANCE PROTEIN MBAA"/>
    <property type="match status" value="1"/>
</dbReference>
<protein>
    <submittedName>
        <fullName evidence="3">Putative diguanylate cyclase</fullName>
    </submittedName>
</protein>
<dbReference type="InterPro" id="IPR043128">
    <property type="entry name" value="Rev_trsase/Diguanyl_cyclase"/>
</dbReference>
<sequence>MPRRNGAGISRFENATAVKMKTAYIETLTELLIKEGEIPAASASGPHASMPLLAALLDVIDTVVFVADPNGTLCFVNAAWSRLTGFSQKETPGLPRSAYLHPQDQARWLDFLQGRRSHPDAADSVILRFLTLSGETVHLEAGAQAVTAESDRCIGFVGTLADVGSRVRAEGMRAASHRTVETLLNNLPGFVYRCRNNRQWTMEYMSKGCEILTGYPTEALVNSQQLTYADLIVPEDREQVWNGVQISLCQNVPFELEYRIRTARGAEKWVHEYGRGNFSISGELLGVEGFVTDLAHQRREPSRADESFDPGTRRPGRKVFLDRMEMALRRKRAGLPGALSLAAVHLGGLPKWSSDKGGFHGRSVDEIAGRIQAVLNETDSLCAWSENEFVILLEGAKAEADAVAFADRIKAQFEAPIVDDARAIYLIPSIGILTRLTGNEHAKDAVTLAAKSAQEAPNVAGVNLAVIDTASYLERFHMPEDRE</sequence>
<dbReference type="InterPro" id="IPR029787">
    <property type="entry name" value="Nucleotide_cyclase"/>
</dbReference>
<dbReference type="NCBIfam" id="TIGR00229">
    <property type="entry name" value="sensory_box"/>
    <property type="match status" value="1"/>
</dbReference>
<dbReference type="InterPro" id="IPR052155">
    <property type="entry name" value="Biofilm_reg_signaling"/>
</dbReference>
<dbReference type="PANTHER" id="PTHR44757">
    <property type="entry name" value="DIGUANYLATE CYCLASE DGCP"/>
    <property type="match status" value="1"/>
</dbReference>
<dbReference type="Gene3D" id="3.30.450.20">
    <property type="entry name" value="PAS domain"/>
    <property type="match status" value="2"/>
</dbReference>
<name>A0A1E2RUJ8_9HYPH</name>
<dbReference type="SMART" id="SM00086">
    <property type="entry name" value="PAC"/>
    <property type="match status" value="2"/>
</dbReference>
<accession>A0A1E2RUJ8</accession>
<dbReference type="GO" id="GO:0006355">
    <property type="term" value="P:regulation of DNA-templated transcription"/>
    <property type="evidence" value="ECO:0007669"/>
    <property type="project" value="InterPro"/>
</dbReference>
<dbReference type="STRING" id="1177755.A7A08_03201"/>
<reference evidence="3 4" key="1">
    <citation type="submission" date="2016-07" db="EMBL/GenBank/DDBJ databases">
        <title>Draft genome sequence of Methyloligella halotolerans C2T (VKM B-2706T=CCUG 61687T=DSM 25045T), a halotolerant polyhydroxybutyrate accumulating methylotroph.</title>
        <authorList>
            <person name="Vasilenko O.V."/>
            <person name="Doronina N.V."/>
            <person name="Poroshina M.N."/>
            <person name="Tarlachkov S.V."/>
            <person name="Trotsenko Y.A."/>
        </authorList>
    </citation>
    <scope>NUCLEOTIDE SEQUENCE [LARGE SCALE GENOMIC DNA]</scope>
    <source>
        <strain evidence="3 4">VKM B-2706</strain>
    </source>
</reference>
<dbReference type="Pfam" id="PF00989">
    <property type="entry name" value="PAS"/>
    <property type="match status" value="1"/>
</dbReference>
<dbReference type="PROSITE" id="PS50887">
    <property type="entry name" value="GGDEF"/>
    <property type="match status" value="1"/>
</dbReference>
<dbReference type="PROSITE" id="PS50112">
    <property type="entry name" value="PAS"/>
    <property type="match status" value="2"/>
</dbReference>
<evidence type="ECO:0000259" key="2">
    <source>
        <dbReference type="PROSITE" id="PS50887"/>
    </source>
</evidence>
<evidence type="ECO:0000259" key="1">
    <source>
        <dbReference type="PROSITE" id="PS50112"/>
    </source>
</evidence>
<dbReference type="CDD" id="cd00130">
    <property type="entry name" value="PAS"/>
    <property type="match status" value="2"/>
</dbReference>
<gene>
    <name evidence="3" type="ORF">A7A08_03201</name>
</gene>
<dbReference type="SMART" id="SM00267">
    <property type="entry name" value="GGDEF"/>
    <property type="match status" value="1"/>
</dbReference>